<keyword evidence="8 14" id="KW-0472">Membrane</keyword>
<dbReference type="GO" id="GO:0004930">
    <property type="term" value="F:G protein-coupled receptor activity"/>
    <property type="evidence" value="ECO:0007669"/>
    <property type="project" value="UniProtKB-KW"/>
</dbReference>
<accession>A0A672YEF8</accession>
<evidence type="ECO:0000256" key="12">
    <source>
        <dbReference type="ARBA" id="ARBA00023224"/>
    </source>
</evidence>
<dbReference type="GO" id="GO:0004984">
    <property type="term" value="F:olfactory receptor activity"/>
    <property type="evidence" value="ECO:0007669"/>
    <property type="project" value="InterPro"/>
</dbReference>
<evidence type="ECO:0000256" key="10">
    <source>
        <dbReference type="ARBA" id="ARBA00023170"/>
    </source>
</evidence>
<keyword evidence="6 14" id="KW-1133">Transmembrane helix</keyword>
<dbReference type="GO" id="GO:0005549">
    <property type="term" value="F:odorant binding"/>
    <property type="evidence" value="ECO:0007669"/>
    <property type="project" value="TreeGrafter"/>
</dbReference>
<feature type="transmembrane region" description="Helical" evidence="14">
    <location>
        <begin position="277"/>
        <end position="296"/>
    </location>
</feature>
<dbReference type="PROSITE" id="PS50262">
    <property type="entry name" value="G_PROTEIN_RECEP_F1_2"/>
    <property type="match status" value="1"/>
</dbReference>
<reference evidence="16" key="1">
    <citation type="submission" date="2019-06" db="EMBL/GenBank/DDBJ databases">
        <authorList>
            <consortium name="Wellcome Sanger Institute Data Sharing"/>
        </authorList>
    </citation>
    <scope>NUCLEOTIDE SEQUENCE [LARGE SCALE GENOMIC DNA]</scope>
</reference>
<evidence type="ECO:0000256" key="13">
    <source>
        <dbReference type="SAM" id="MobiDB-lite"/>
    </source>
</evidence>
<dbReference type="Proteomes" id="UP000472271">
    <property type="component" value="Chromosome 13"/>
</dbReference>
<keyword evidence="5" id="KW-0552">Olfaction</keyword>
<sequence>MDMTNPNQSQVELLVLVGFKGVDQFRYWYFCVTLVGYLLIVVLNVCVVLVICVQPSLHQPMYVFLSNLLFNTLLGCAAFYPKLLHDFLCDVQLISRRGCIVQAFCVHVYVAVESNILMVMAFDRYVAIAHPLTYPTVLSSSRVYTLLTAAWTLPVVAYVSLLSLTSQLPLCASHVNRTFCDNRSVMYLSCVDISMLSLIELVFACTVVFLPMGVIFCCYVQILTVSFQVTKSQRTNKALSTCIPHLVTYVGFVASIVFEIIQPALVGKHVPHAFRVMMQMEGFLVLPLLNPLIYGVKLPGIRDKTHRNPQKPNTDRSQEWMSSVNR</sequence>
<keyword evidence="7" id="KW-0297">G-protein coupled receptor</keyword>
<evidence type="ECO:0000256" key="4">
    <source>
        <dbReference type="ARBA" id="ARBA00022692"/>
    </source>
</evidence>
<organism evidence="16 17">
    <name type="scientific">Sphaeramia orbicularis</name>
    <name type="common">orbiculate cardinalfish</name>
    <dbReference type="NCBI Taxonomy" id="375764"/>
    <lineage>
        <taxon>Eukaryota</taxon>
        <taxon>Metazoa</taxon>
        <taxon>Chordata</taxon>
        <taxon>Craniata</taxon>
        <taxon>Vertebrata</taxon>
        <taxon>Euteleostomi</taxon>
        <taxon>Actinopterygii</taxon>
        <taxon>Neopterygii</taxon>
        <taxon>Teleostei</taxon>
        <taxon>Neoteleostei</taxon>
        <taxon>Acanthomorphata</taxon>
        <taxon>Gobiaria</taxon>
        <taxon>Kurtiformes</taxon>
        <taxon>Apogonoidei</taxon>
        <taxon>Apogonidae</taxon>
        <taxon>Apogoninae</taxon>
        <taxon>Sphaeramia</taxon>
    </lineage>
</organism>
<evidence type="ECO:0000256" key="1">
    <source>
        <dbReference type="ARBA" id="ARBA00004651"/>
    </source>
</evidence>
<dbReference type="InterPro" id="IPR000276">
    <property type="entry name" value="GPCR_Rhodpsn"/>
</dbReference>
<dbReference type="Pfam" id="PF13853">
    <property type="entry name" value="7tm_4"/>
    <property type="match status" value="1"/>
</dbReference>
<proteinExistence type="predicted"/>
<evidence type="ECO:0000313" key="16">
    <source>
        <dbReference type="Ensembl" id="ENSSORP00005001686.1"/>
    </source>
</evidence>
<feature type="transmembrane region" description="Helical" evidence="14">
    <location>
        <begin position="27"/>
        <end position="53"/>
    </location>
</feature>
<name>A0A672YEF8_9TELE</name>
<dbReference type="Ensembl" id="ENSSORT00005001737.1">
    <property type="protein sequence ID" value="ENSSORP00005001686.1"/>
    <property type="gene ID" value="ENSSORG00005001057.1"/>
</dbReference>
<evidence type="ECO:0000256" key="7">
    <source>
        <dbReference type="ARBA" id="ARBA00023040"/>
    </source>
</evidence>
<evidence type="ECO:0000256" key="5">
    <source>
        <dbReference type="ARBA" id="ARBA00022725"/>
    </source>
</evidence>
<keyword evidence="17" id="KW-1185">Reference proteome</keyword>
<dbReference type="Gene3D" id="1.20.1070.10">
    <property type="entry name" value="Rhodopsin 7-helix transmembrane proteins"/>
    <property type="match status" value="1"/>
</dbReference>
<dbReference type="PANTHER" id="PTHR26451:SF860">
    <property type="entry name" value="ODORANT RECEPTOR-RELATED"/>
    <property type="match status" value="1"/>
</dbReference>
<dbReference type="InParanoid" id="A0A672YEF8"/>
<dbReference type="InterPro" id="IPR052921">
    <property type="entry name" value="GPCR1_Superfamily_Member"/>
</dbReference>
<evidence type="ECO:0000256" key="8">
    <source>
        <dbReference type="ARBA" id="ARBA00023136"/>
    </source>
</evidence>
<keyword evidence="9" id="KW-1015">Disulfide bond</keyword>
<keyword evidence="3" id="KW-0716">Sensory transduction</keyword>
<keyword evidence="11" id="KW-0325">Glycoprotein</keyword>
<dbReference type="PANTHER" id="PTHR26451">
    <property type="entry name" value="G_PROTEIN_RECEP_F1_2 DOMAIN-CONTAINING PROTEIN"/>
    <property type="match status" value="1"/>
</dbReference>
<dbReference type="SUPFAM" id="SSF81321">
    <property type="entry name" value="Family A G protein-coupled receptor-like"/>
    <property type="match status" value="1"/>
</dbReference>
<feature type="transmembrane region" description="Helical" evidence="14">
    <location>
        <begin position="246"/>
        <end position="265"/>
    </location>
</feature>
<evidence type="ECO:0000259" key="15">
    <source>
        <dbReference type="PROSITE" id="PS50262"/>
    </source>
</evidence>
<dbReference type="GO" id="GO:0005886">
    <property type="term" value="C:plasma membrane"/>
    <property type="evidence" value="ECO:0007669"/>
    <property type="project" value="UniProtKB-SubCell"/>
</dbReference>
<feature type="transmembrane region" description="Helical" evidence="14">
    <location>
        <begin position="100"/>
        <end position="122"/>
    </location>
</feature>
<dbReference type="PRINTS" id="PR00245">
    <property type="entry name" value="OLFACTORYR"/>
</dbReference>
<dbReference type="FunFam" id="1.20.1070.10:FF:000024">
    <property type="entry name" value="Olfactory receptor"/>
    <property type="match status" value="1"/>
</dbReference>
<gene>
    <name evidence="16" type="primary">LOC115431215</name>
</gene>
<feature type="region of interest" description="Disordered" evidence="13">
    <location>
        <begin position="304"/>
        <end position="326"/>
    </location>
</feature>
<reference evidence="16" key="2">
    <citation type="submission" date="2025-08" db="UniProtKB">
        <authorList>
            <consortium name="Ensembl"/>
        </authorList>
    </citation>
    <scope>IDENTIFICATION</scope>
</reference>
<protein>
    <submittedName>
        <fullName evidence="16">Olfactory receptor 6N1-like</fullName>
    </submittedName>
</protein>
<evidence type="ECO:0000256" key="9">
    <source>
        <dbReference type="ARBA" id="ARBA00023157"/>
    </source>
</evidence>
<keyword evidence="10" id="KW-0675">Receptor</keyword>
<dbReference type="InterPro" id="IPR017452">
    <property type="entry name" value="GPCR_Rhodpsn_7TM"/>
</dbReference>
<keyword evidence="12" id="KW-0807">Transducer</keyword>
<dbReference type="InterPro" id="IPR000725">
    <property type="entry name" value="Olfact_rcpt"/>
</dbReference>
<feature type="transmembrane region" description="Helical" evidence="14">
    <location>
        <begin position="60"/>
        <end position="80"/>
    </location>
</feature>
<feature type="transmembrane region" description="Helical" evidence="14">
    <location>
        <begin position="201"/>
        <end position="225"/>
    </location>
</feature>
<keyword evidence="2" id="KW-1003">Cell membrane</keyword>
<feature type="transmembrane region" description="Helical" evidence="14">
    <location>
        <begin position="143"/>
        <end position="164"/>
    </location>
</feature>
<dbReference type="PROSITE" id="PS00237">
    <property type="entry name" value="G_PROTEIN_RECEP_F1_1"/>
    <property type="match status" value="1"/>
</dbReference>
<dbReference type="AlphaFoldDB" id="A0A672YEF8"/>
<keyword evidence="4 14" id="KW-0812">Transmembrane</keyword>
<evidence type="ECO:0000256" key="3">
    <source>
        <dbReference type="ARBA" id="ARBA00022606"/>
    </source>
</evidence>
<evidence type="ECO:0000256" key="6">
    <source>
        <dbReference type="ARBA" id="ARBA00022989"/>
    </source>
</evidence>
<reference evidence="16" key="3">
    <citation type="submission" date="2025-09" db="UniProtKB">
        <authorList>
            <consortium name="Ensembl"/>
        </authorList>
    </citation>
    <scope>IDENTIFICATION</scope>
</reference>
<evidence type="ECO:0000256" key="11">
    <source>
        <dbReference type="ARBA" id="ARBA00023180"/>
    </source>
</evidence>
<comment type="subcellular location">
    <subcellularLocation>
        <location evidence="1">Cell membrane</location>
        <topology evidence="1">Multi-pass membrane protein</topology>
    </subcellularLocation>
</comment>
<feature type="domain" description="G-protein coupled receptors family 1 profile" evidence="15">
    <location>
        <begin position="43"/>
        <end position="294"/>
    </location>
</feature>
<evidence type="ECO:0000256" key="2">
    <source>
        <dbReference type="ARBA" id="ARBA00022475"/>
    </source>
</evidence>
<evidence type="ECO:0000313" key="17">
    <source>
        <dbReference type="Proteomes" id="UP000472271"/>
    </source>
</evidence>
<evidence type="ECO:0000256" key="14">
    <source>
        <dbReference type="SAM" id="Phobius"/>
    </source>
</evidence>